<sequence>MNSLELIEFQQLEEIKVDDHFVSVVVKVHKIESVITQYEANNQNLSDGDHFFKMPKVQSSLVYLHVYDQSASIYLRLISLKKEKLQQIQEGSVITIVNGACILDENNHKVLIANDSSKYSKIEILNELSEEFSSEIQKNQNLIALALLNNKSMHSIKLKQI</sequence>
<accession>A0A078A4C2</accession>
<dbReference type="EMBL" id="CCKQ01004453">
    <property type="protein sequence ID" value="CDW75614.1"/>
    <property type="molecule type" value="Genomic_DNA"/>
</dbReference>
<proteinExistence type="predicted"/>
<dbReference type="Proteomes" id="UP000039865">
    <property type="component" value="Unassembled WGS sequence"/>
</dbReference>
<gene>
    <name evidence="1" type="primary">Contig14083.g15015</name>
    <name evidence="1" type="ORF">STYLEM_4605</name>
</gene>
<keyword evidence="2" id="KW-1185">Reference proteome</keyword>
<dbReference type="InParanoid" id="A0A078A4C2"/>
<name>A0A078A4C2_STYLE</name>
<protein>
    <submittedName>
        <fullName evidence="1">Uncharacterized protein</fullName>
    </submittedName>
</protein>
<evidence type="ECO:0000313" key="1">
    <source>
        <dbReference type="EMBL" id="CDW75614.1"/>
    </source>
</evidence>
<organism evidence="1 2">
    <name type="scientific">Stylonychia lemnae</name>
    <name type="common">Ciliate</name>
    <dbReference type="NCBI Taxonomy" id="5949"/>
    <lineage>
        <taxon>Eukaryota</taxon>
        <taxon>Sar</taxon>
        <taxon>Alveolata</taxon>
        <taxon>Ciliophora</taxon>
        <taxon>Intramacronucleata</taxon>
        <taxon>Spirotrichea</taxon>
        <taxon>Stichotrichia</taxon>
        <taxon>Sporadotrichida</taxon>
        <taxon>Oxytrichidae</taxon>
        <taxon>Stylonychinae</taxon>
        <taxon>Stylonychia</taxon>
    </lineage>
</organism>
<dbReference type="AlphaFoldDB" id="A0A078A4C2"/>
<reference evidence="1 2" key="1">
    <citation type="submission" date="2014-06" db="EMBL/GenBank/DDBJ databases">
        <authorList>
            <person name="Swart Estienne"/>
        </authorList>
    </citation>
    <scope>NUCLEOTIDE SEQUENCE [LARGE SCALE GENOMIC DNA]</scope>
    <source>
        <strain evidence="1 2">130c</strain>
    </source>
</reference>
<evidence type="ECO:0000313" key="2">
    <source>
        <dbReference type="Proteomes" id="UP000039865"/>
    </source>
</evidence>